<evidence type="ECO:0000313" key="2">
    <source>
        <dbReference type="Proteomes" id="UP001230188"/>
    </source>
</evidence>
<accession>A0AAD7UH87</accession>
<comment type="caution">
    <text evidence="1">The sequence shown here is derived from an EMBL/GenBank/DDBJ whole genome shotgun (WGS) entry which is preliminary data.</text>
</comment>
<dbReference type="EMBL" id="JAQMWT010000314">
    <property type="protein sequence ID" value="KAJ8605510.1"/>
    <property type="molecule type" value="Genomic_DNA"/>
</dbReference>
<evidence type="ECO:0000313" key="1">
    <source>
        <dbReference type="EMBL" id="KAJ8605510.1"/>
    </source>
</evidence>
<dbReference type="Proteomes" id="UP001230188">
    <property type="component" value="Unassembled WGS sequence"/>
</dbReference>
<proteinExistence type="predicted"/>
<dbReference type="InterPro" id="IPR029063">
    <property type="entry name" value="SAM-dependent_MTases_sf"/>
</dbReference>
<name>A0AAD7UH87_9STRA</name>
<protein>
    <submittedName>
        <fullName evidence="1">Uncharacterized protein</fullName>
    </submittedName>
</protein>
<reference evidence="1" key="1">
    <citation type="submission" date="2023-01" db="EMBL/GenBank/DDBJ databases">
        <title>Metagenome sequencing of chrysophaentin producing Chrysophaeum taylorii.</title>
        <authorList>
            <person name="Davison J."/>
            <person name="Bewley C."/>
        </authorList>
    </citation>
    <scope>NUCLEOTIDE SEQUENCE</scope>
    <source>
        <strain evidence="1">NIES-1699</strain>
    </source>
</reference>
<keyword evidence="2" id="KW-1185">Reference proteome</keyword>
<dbReference type="Gene3D" id="3.40.50.150">
    <property type="entry name" value="Vaccinia Virus protein VP39"/>
    <property type="match status" value="1"/>
</dbReference>
<gene>
    <name evidence="1" type="ORF">CTAYLR_000042</name>
</gene>
<organism evidence="1 2">
    <name type="scientific">Chrysophaeum taylorii</name>
    <dbReference type="NCBI Taxonomy" id="2483200"/>
    <lineage>
        <taxon>Eukaryota</taxon>
        <taxon>Sar</taxon>
        <taxon>Stramenopiles</taxon>
        <taxon>Ochrophyta</taxon>
        <taxon>Pelagophyceae</taxon>
        <taxon>Pelagomonadales</taxon>
        <taxon>Pelagomonadaceae</taxon>
        <taxon>Chrysophaeum</taxon>
    </lineage>
</organism>
<dbReference type="AlphaFoldDB" id="A0AAD7UH87"/>
<sequence length="160" mass="17257">MRWLVVLSAARGLPGGFNLGDEAIIREIYSSAGSVFEWGLGDSTHIAAEVGVKRYKGVDSSATWVDNVREKAPAHFELVHVNIGRLGAWGHPESKNATPSFAAYTMGPLTGELPFDVYLVDGRFRVAATAAAFLHASAGGKRCLGPARLFMLVPIRLFWA</sequence>